<keyword evidence="1" id="KW-0732">Signal</keyword>
<evidence type="ECO:0000313" key="3">
    <source>
        <dbReference type="Proteomes" id="UP000292408"/>
    </source>
</evidence>
<feature type="signal peptide" evidence="1">
    <location>
        <begin position="1"/>
        <end position="24"/>
    </location>
</feature>
<name>A0A4Q7TJ58_9MICO</name>
<reference evidence="2 3" key="1">
    <citation type="journal article" date="2015" name="Stand. Genomic Sci.">
        <title>Genomic Encyclopedia of Bacterial and Archaeal Type Strains, Phase III: the genomes of soil and plant-associated and newly described type strains.</title>
        <authorList>
            <person name="Whitman W.B."/>
            <person name="Woyke T."/>
            <person name="Klenk H.P."/>
            <person name="Zhou Y."/>
            <person name="Lilburn T.G."/>
            <person name="Beck B.J."/>
            <person name="De Vos P."/>
            <person name="Vandamme P."/>
            <person name="Eisen J.A."/>
            <person name="Garrity G."/>
            <person name="Hugenholtz P."/>
            <person name="Kyrpides N.C."/>
        </authorList>
    </citation>
    <scope>NUCLEOTIDE SEQUENCE [LARGE SCALE GENOMIC DNA]</scope>
    <source>
        <strain evidence="2 3">AC4r</strain>
    </source>
</reference>
<dbReference type="AlphaFoldDB" id="A0A4Q7TJ58"/>
<evidence type="ECO:0000256" key="1">
    <source>
        <dbReference type="SAM" id="SignalP"/>
    </source>
</evidence>
<keyword evidence="3" id="KW-1185">Reference proteome</keyword>
<dbReference type="OrthoDB" id="3786257at2"/>
<sequence>MKITPKAIALTAVGVLVVGGAAVAAPMLGDSFTASVAPTAAAGGPVEFAVNANGETYGSPLNEQVPDLILTQAEGGKIGYVRVSELNHARNVRKSSTNPNKVFDIPVYESDGETKIGVFRVLDDTENPRDRNG</sequence>
<dbReference type="Proteomes" id="UP000292408">
    <property type="component" value="Unassembled WGS sequence"/>
</dbReference>
<dbReference type="EMBL" id="SGXT01000014">
    <property type="protein sequence ID" value="RZT60676.1"/>
    <property type="molecule type" value="Genomic_DNA"/>
</dbReference>
<evidence type="ECO:0000313" key="2">
    <source>
        <dbReference type="EMBL" id="RZT60676.1"/>
    </source>
</evidence>
<gene>
    <name evidence="2" type="ORF">EV140_1190</name>
</gene>
<organism evidence="2 3">
    <name type="scientific">Microcella alkaliphila</name>
    <dbReference type="NCBI Taxonomy" id="279828"/>
    <lineage>
        <taxon>Bacteria</taxon>
        <taxon>Bacillati</taxon>
        <taxon>Actinomycetota</taxon>
        <taxon>Actinomycetes</taxon>
        <taxon>Micrococcales</taxon>
        <taxon>Microbacteriaceae</taxon>
        <taxon>Microcella</taxon>
    </lineage>
</organism>
<comment type="caution">
    <text evidence="2">The sequence shown here is derived from an EMBL/GenBank/DDBJ whole genome shotgun (WGS) entry which is preliminary data.</text>
</comment>
<proteinExistence type="predicted"/>
<protein>
    <submittedName>
        <fullName evidence="2">Uncharacterized protein</fullName>
    </submittedName>
</protein>
<accession>A0A4Q7TJ58</accession>
<feature type="chain" id="PRO_5020371299" evidence="1">
    <location>
        <begin position="25"/>
        <end position="133"/>
    </location>
</feature>
<dbReference type="RefSeq" id="WP_130282049.1">
    <property type="nucleotide sequence ID" value="NZ_SGXT01000014.1"/>
</dbReference>